<evidence type="ECO:0000256" key="4">
    <source>
        <dbReference type="ARBA" id="ARBA00022723"/>
    </source>
</evidence>
<keyword evidence="2" id="KW-0813">Transport</keyword>
<proteinExistence type="predicted"/>
<dbReference type="GO" id="GO:0042597">
    <property type="term" value="C:periplasmic space"/>
    <property type="evidence" value="ECO:0007669"/>
    <property type="project" value="UniProtKB-SubCell"/>
</dbReference>
<feature type="binding site" description="axial binding residue" evidence="9">
    <location>
        <position position="184"/>
    </location>
    <ligand>
        <name>heme c</name>
        <dbReference type="ChEBI" id="CHEBI:61717"/>
        <label>2</label>
    </ligand>
    <ligandPart>
        <name>Fe</name>
        <dbReference type="ChEBI" id="CHEBI:18248"/>
    </ligandPart>
</feature>
<keyword evidence="7 9" id="KW-0408">Iron</keyword>
<evidence type="ECO:0000313" key="13">
    <source>
        <dbReference type="Proteomes" id="UP000694232"/>
    </source>
</evidence>
<dbReference type="InterPro" id="IPR009056">
    <property type="entry name" value="Cyt_c-like_dom"/>
</dbReference>
<sequence>MFNSLKLIMLQLSLITTSTFFSIASCASGTDLIQRFECEACHGKDGVSQSTDIPTIAGIAEFNLIDQMLSYQEGRPAAKVHHVSGDTSQQGDMATIATALTEQEIEQLAAHYSGLPFVRTKQTFDAALAARGKVIHAENCESCHIQGGSDAMEEVSVLAGQKKGYLIKTLQQFYNGQRYVDKKMDQAIKSLTQSDLLSLAEYYASMQ</sequence>
<keyword evidence="4 9" id="KW-0479">Metal-binding</keyword>
<dbReference type="AlphaFoldDB" id="A0A975UDR8"/>
<evidence type="ECO:0000256" key="1">
    <source>
        <dbReference type="ARBA" id="ARBA00004418"/>
    </source>
</evidence>
<gene>
    <name evidence="12" type="ORF">KNV97_10135</name>
</gene>
<comment type="PTM">
    <text evidence="8">Binds 2 heme c groups covalently per subunit.</text>
</comment>
<dbReference type="GO" id="GO:0020037">
    <property type="term" value="F:heme binding"/>
    <property type="evidence" value="ECO:0007669"/>
    <property type="project" value="InterPro"/>
</dbReference>
<accession>A0A975UDR8</accession>
<dbReference type="InterPro" id="IPR024167">
    <property type="entry name" value="Cytochrome_c4-like"/>
</dbReference>
<evidence type="ECO:0000259" key="11">
    <source>
        <dbReference type="PROSITE" id="PS51007"/>
    </source>
</evidence>
<dbReference type="GO" id="GO:0009055">
    <property type="term" value="F:electron transfer activity"/>
    <property type="evidence" value="ECO:0007669"/>
    <property type="project" value="InterPro"/>
</dbReference>
<evidence type="ECO:0000256" key="10">
    <source>
        <dbReference type="SAM" id="SignalP"/>
    </source>
</evidence>
<dbReference type="GO" id="GO:0005506">
    <property type="term" value="F:iron ion binding"/>
    <property type="evidence" value="ECO:0007669"/>
    <property type="project" value="InterPro"/>
</dbReference>
<keyword evidence="13" id="KW-1185">Reference proteome</keyword>
<feature type="binding site" description="covalent" evidence="8">
    <location>
        <position position="41"/>
    </location>
    <ligand>
        <name>heme c</name>
        <dbReference type="ChEBI" id="CHEBI:61717"/>
        <label>1</label>
    </ligand>
</feature>
<dbReference type="InterPro" id="IPR050597">
    <property type="entry name" value="Cytochrome_c_Oxidase_Subunit"/>
</dbReference>
<feature type="binding site" description="axial binding residue" evidence="9">
    <location>
        <position position="42"/>
    </location>
    <ligand>
        <name>heme c</name>
        <dbReference type="ChEBI" id="CHEBI:61717"/>
        <label>1</label>
    </ligand>
    <ligandPart>
        <name>Fe</name>
        <dbReference type="ChEBI" id="CHEBI:18248"/>
    </ligandPart>
</feature>
<keyword evidence="3 8" id="KW-0349">Heme</keyword>
<evidence type="ECO:0000256" key="5">
    <source>
        <dbReference type="ARBA" id="ARBA00022764"/>
    </source>
</evidence>
<feature type="domain" description="Cytochrome c" evidence="11">
    <location>
        <begin position="127"/>
        <end position="207"/>
    </location>
</feature>
<organism evidence="12 13">
    <name type="scientific">Vibrio ostreae</name>
    <dbReference type="NCBI Taxonomy" id="2841925"/>
    <lineage>
        <taxon>Bacteria</taxon>
        <taxon>Pseudomonadati</taxon>
        <taxon>Pseudomonadota</taxon>
        <taxon>Gammaproteobacteria</taxon>
        <taxon>Vibrionales</taxon>
        <taxon>Vibrionaceae</taxon>
        <taxon>Vibrio</taxon>
    </lineage>
</organism>
<feature type="signal peptide" evidence="10">
    <location>
        <begin position="1"/>
        <end position="27"/>
    </location>
</feature>
<evidence type="ECO:0000256" key="8">
    <source>
        <dbReference type="PIRSR" id="PIRSR000005-1"/>
    </source>
</evidence>
<dbReference type="Proteomes" id="UP000694232">
    <property type="component" value="Chromosome 1"/>
</dbReference>
<dbReference type="PANTHER" id="PTHR33751:SF9">
    <property type="entry name" value="CYTOCHROME C4"/>
    <property type="match status" value="1"/>
</dbReference>
<dbReference type="PANTHER" id="PTHR33751">
    <property type="entry name" value="CBB3-TYPE CYTOCHROME C OXIDASE SUBUNIT FIXP"/>
    <property type="match status" value="1"/>
</dbReference>
<name>A0A975UDR8_9VIBR</name>
<feature type="binding site" description="covalent" evidence="8">
    <location>
        <position position="38"/>
    </location>
    <ligand>
        <name>heme c</name>
        <dbReference type="ChEBI" id="CHEBI:61717"/>
        <label>1</label>
    </ligand>
</feature>
<evidence type="ECO:0000256" key="3">
    <source>
        <dbReference type="ARBA" id="ARBA00022617"/>
    </source>
</evidence>
<evidence type="ECO:0000256" key="6">
    <source>
        <dbReference type="ARBA" id="ARBA00022982"/>
    </source>
</evidence>
<dbReference type="PIRSF" id="PIRSF000005">
    <property type="entry name" value="Cytochrome_c4"/>
    <property type="match status" value="1"/>
</dbReference>
<dbReference type="PROSITE" id="PS51007">
    <property type="entry name" value="CYTC"/>
    <property type="match status" value="2"/>
</dbReference>
<dbReference type="InterPro" id="IPR036909">
    <property type="entry name" value="Cyt_c-like_dom_sf"/>
</dbReference>
<evidence type="ECO:0000256" key="9">
    <source>
        <dbReference type="PIRSR" id="PIRSR000005-2"/>
    </source>
</evidence>
<evidence type="ECO:0000313" key="12">
    <source>
        <dbReference type="EMBL" id="QXO18599.1"/>
    </source>
</evidence>
<keyword evidence="6" id="KW-0249">Electron transport</keyword>
<dbReference type="KEGG" id="vos:KNV97_10135"/>
<dbReference type="PROSITE" id="PS51257">
    <property type="entry name" value="PROKAR_LIPOPROTEIN"/>
    <property type="match status" value="1"/>
</dbReference>
<keyword evidence="10" id="KW-0732">Signal</keyword>
<evidence type="ECO:0000256" key="2">
    <source>
        <dbReference type="ARBA" id="ARBA00022448"/>
    </source>
</evidence>
<feature type="binding site" description="covalent" evidence="8">
    <location>
        <position position="143"/>
    </location>
    <ligand>
        <name>heme c</name>
        <dbReference type="ChEBI" id="CHEBI:61717"/>
        <label>2</label>
    </ligand>
</feature>
<feature type="binding site" description="covalent" evidence="8">
    <location>
        <position position="140"/>
    </location>
    <ligand>
        <name>heme c</name>
        <dbReference type="ChEBI" id="CHEBI:61717"/>
        <label>2</label>
    </ligand>
</feature>
<dbReference type="SUPFAM" id="SSF46626">
    <property type="entry name" value="Cytochrome c"/>
    <property type="match status" value="2"/>
</dbReference>
<reference evidence="12" key="1">
    <citation type="submission" date="2021-06" db="EMBL/GenBank/DDBJ databases">
        <title>Vibrio nov. sp., novel gut bacterium isolated from Yellow Sea oyster.</title>
        <authorList>
            <person name="Muhammad N."/>
            <person name="Nguyen T.H."/>
            <person name="Lee Y.-J."/>
            <person name="Ko J."/>
            <person name="Kim S.-G."/>
        </authorList>
    </citation>
    <scope>NUCLEOTIDE SEQUENCE</scope>
    <source>
        <strain evidence="12">OG9-811</strain>
    </source>
</reference>
<evidence type="ECO:0000256" key="7">
    <source>
        <dbReference type="ARBA" id="ARBA00023004"/>
    </source>
</evidence>
<keyword evidence="5" id="KW-0574">Periplasm</keyword>
<feature type="chain" id="PRO_5037225549" evidence="10">
    <location>
        <begin position="28"/>
        <end position="207"/>
    </location>
</feature>
<comment type="subcellular location">
    <subcellularLocation>
        <location evidence="1">Periplasm</location>
    </subcellularLocation>
</comment>
<feature type="domain" description="Cytochrome c" evidence="11">
    <location>
        <begin position="24"/>
        <end position="116"/>
    </location>
</feature>
<dbReference type="EMBL" id="CP076643">
    <property type="protein sequence ID" value="QXO18599.1"/>
    <property type="molecule type" value="Genomic_DNA"/>
</dbReference>
<dbReference type="RefSeq" id="WP_136484788.1">
    <property type="nucleotide sequence ID" value="NZ_CP076643.1"/>
</dbReference>
<feature type="binding site" description="axial binding residue" evidence="9">
    <location>
        <position position="144"/>
    </location>
    <ligand>
        <name>heme c</name>
        <dbReference type="ChEBI" id="CHEBI:61717"/>
        <label>2</label>
    </ligand>
    <ligandPart>
        <name>Fe</name>
        <dbReference type="ChEBI" id="CHEBI:18248"/>
    </ligandPart>
</feature>
<protein>
    <submittedName>
        <fullName evidence="12">C-type cytochrome</fullName>
    </submittedName>
</protein>
<dbReference type="Gene3D" id="1.10.760.10">
    <property type="entry name" value="Cytochrome c-like domain"/>
    <property type="match status" value="2"/>
</dbReference>
<feature type="binding site" description="axial binding residue" evidence="9">
    <location>
        <position position="93"/>
    </location>
    <ligand>
        <name>heme c</name>
        <dbReference type="ChEBI" id="CHEBI:61717"/>
        <label>1</label>
    </ligand>
    <ligandPart>
        <name>Fe</name>
        <dbReference type="ChEBI" id="CHEBI:18248"/>
    </ligandPart>
</feature>